<dbReference type="CDD" id="cd06171">
    <property type="entry name" value="Sigma70_r4"/>
    <property type="match status" value="1"/>
</dbReference>
<dbReference type="GO" id="GO:0016987">
    <property type="term" value="F:sigma factor activity"/>
    <property type="evidence" value="ECO:0007669"/>
    <property type="project" value="UniProtKB-KW"/>
</dbReference>
<keyword evidence="3" id="KW-0731">Sigma factor</keyword>
<dbReference type="Pfam" id="PF04542">
    <property type="entry name" value="Sigma70_r2"/>
    <property type="match status" value="1"/>
</dbReference>
<dbReference type="InterPro" id="IPR036388">
    <property type="entry name" value="WH-like_DNA-bd_sf"/>
</dbReference>
<keyword evidence="5" id="KW-0804">Transcription</keyword>
<keyword evidence="2" id="KW-0805">Transcription regulation</keyword>
<dbReference type="STRING" id="1184609.KILIM_039_00110"/>
<keyword evidence="10" id="KW-1185">Reference proteome</keyword>
<organism evidence="9 10">
    <name type="scientific">Kineosphaera limosa NBRC 100340</name>
    <dbReference type="NCBI Taxonomy" id="1184609"/>
    <lineage>
        <taxon>Bacteria</taxon>
        <taxon>Bacillati</taxon>
        <taxon>Actinomycetota</taxon>
        <taxon>Actinomycetes</taxon>
        <taxon>Micrococcales</taxon>
        <taxon>Dermatophilaceae</taxon>
        <taxon>Kineosphaera</taxon>
    </lineage>
</organism>
<evidence type="ECO:0000259" key="8">
    <source>
        <dbReference type="Pfam" id="PF08281"/>
    </source>
</evidence>
<evidence type="ECO:0000256" key="1">
    <source>
        <dbReference type="ARBA" id="ARBA00010641"/>
    </source>
</evidence>
<dbReference type="PANTHER" id="PTHR43133:SF58">
    <property type="entry name" value="ECF RNA POLYMERASE SIGMA FACTOR SIGD"/>
    <property type="match status" value="1"/>
</dbReference>
<evidence type="ECO:0000256" key="5">
    <source>
        <dbReference type="ARBA" id="ARBA00023163"/>
    </source>
</evidence>
<feature type="region of interest" description="Disordered" evidence="6">
    <location>
        <begin position="1"/>
        <end position="21"/>
    </location>
</feature>
<dbReference type="Pfam" id="PF08281">
    <property type="entry name" value="Sigma70_r4_2"/>
    <property type="match status" value="1"/>
</dbReference>
<name>K6WWH1_9MICO</name>
<dbReference type="PANTHER" id="PTHR43133">
    <property type="entry name" value="RNA POLYMERASE ECF-TYPE SIGMA FACTO"/>
    <property type="match status" value="1"/>
</dbReference>
<dbReference type="InterPro" id="IPR013324">
    <property type="entry name" value="RNA_pol_sigma_r3/r4-like"/>
</dbReference>
<feature type="compositionally biased region" description="Acidic residues" evidence="6">
    <location>
        <begin position="85"/>
        <end position="95"/>
    </location>
</feature>
<evidence type="ECO:0000256" key="3">
    <source>
        <dbReference type="ARBA" id="ARBA00023082"/>
    </source>
</evidence>
<dbReference type="InterPro" id="IPR039425">
    <property type="entry name" value="RNA_pol_sigma-70-like"/>
</dbReference>
<evidence type="ECO:0000259" key="7">
    <source>
        <dbReference type="Pfam" id="PF04542"/>
    </source>
</evidence>
<dbReference type="EMBL" id="BAHD01000039">
    <property type="protein sequence ID" value="GAB96437.1"/>
    <property type="molecule type" value="Genomic_DNA"/>
</dbReference>
<dbReference type="Proteomes" id="UP000008366">
    <property type="component" value="Unassembled WGS sequence"/>
</dbReference>
<dbReference type="Gene3D" id="1.10.10.10">
    <property type="entry name" value="Winged helix-like DNA-binding domain superfamily/Winged helix DNA-binding domain"/>
    <property type="match status" value="1"/>
</dbReference>
<evidence type="ECO:0000313" key="9">
    <source>
        <dbReference type="EMBL" id="GAB96437.1"/>
    </source>
</evidence>
<evidence type="ECO:0000256" key="6">
    <source>
        <dbReference type="SAM" id="MobiDB-lite"/>
    </source>
</evidence>
<dbReference type="eggNOG" id="COG1595">
    <property type="taxonomic scope" value="Bacteria"/>
</dbReference>
<gene>
    <name evidence="9" type="ORF">KILIM_039_00110</name>
</gene>
<feature type="domain" description="RNA polymerase sigma-70 region 2" evidence="7">
    <location>
        <begin position="138"/>
        <end position="204"/>
    </location>
</feature>
<dbReference type="SUPFAM" id="SSF88946">
    <property type="entry name" value="Sigma2 domain of RNA polymerase sigma factors"/>
    <property type="match status" value="1"/>
</dbReference>
<dbReference type="GO" id="GO:0003677">
    <property type="term" value="F:DNA binding"/>
    <property type="evidence" value="ECO:0007669"/>
    <property type="project" value="UniProtKB-KW"/>
</dbReference>
<dbReference type="GO" id="GO:0006352">
    <property type="term" value="P:DNA-templated transcription initiation"/>
    <property type="evidence" value="ECO:0007669"/>
    <property type="project" value="InterPro"/>
</dbReference>
<reference evidence="9 10" key="1">
    <citation type="submission" date="2012-08" db="EMBL/GenBank/DDBJ databases">
        <title>Whole genome shotgun sequence of Kineosphaera limosa NBRC 100340.</title>
        <authorList>
            <person name="Yoshida I."/>
            <person name="Isaki S."/>
            <person name="Hosoyama A."/>
            <person name="Tsuchikane K."/>
            <person name="Katsumata H."/>
            <person name="Ando Y."/>
            <person name="Ohji S."/>
            <person name="Hamada M."/>
            <person name="Tamura T."/>
            <person name="Yamazoe A."/>
            <person name="Yamazaki S."/>
            <person name="Fujita N."/>
        </authorList>
    </citation>
    <scope>NUCLEOTIDE SEQUENCE [LARGE SCALE GENOMIC DNA]</scope>
    <source>
        <strain evidence="9 10">NBRC 100340</strain>
    </source>
</reference>
<dbReference type="InterPro" id="IPR007627">
    <property type="entry name" value="RNA_pol_sigma70_r2"/>
</dbReference>
<feature type="compositionally biased region" description="Basic and acidic residues" evidence="6">
    <location>
        <begin position="70"/>
        <end position="80"/>
    </location>
</feature>
<comment type="similarity">
    <text evidence="1">Belongs to the sigma-70 factor family. ECF subfamily.</text>
</comment>
<dbReference type="NCBIfam" id="TIGR02937">
    <property type="entry name" value="sigma70-ECF"/>
    <property type="match status" value="1"/>
</dbReference>
<dbReference type="SUPFAM" id="SSF88659">
    <property type="entry name" value="Sigma3 and sigma4 domains of RNA polymerase sigma factors"/>
    <property type="match status" value="1"/>
</dbReference>
<evidence type="ECO:0000256" key="2">
    <source>
        <dbReference type="ARBA" id="ARBA00023015"/>
    </source>
</evidence>
<feature type="region of interest" description="Disordered" evidence="6">
    <location>
        <begin position="57"/>
        <end position="104"/>
    </location>
</feature>
<dbReference type="AlphaFoldDB" id="K6WWH1"/>
<sequence length="298" mass="32154">MWYPEPAAAKPGFPYRSAGEGMSWGATALGVDRTKRGAGGFGKREVRMSTPSRNVLRFGRASDKAGTSEASRRHDAHPKVPVEGTDPDVAAEESTEGVTPGRSQAMEEMSAGSPMATLAVKAMAGDAQALEELMVAVRERAFRYARARLGRFPRAAHAAEDAAQEVCIAVLTSLSRYDERGVPFEAYVYSICARKVADVQRSSMRTPVPTDQVPEGVDTAAGPEELAVKEAQADEVWALMDQLPAHQRELLTLRVAVGLSAEETAQALDMTAGAVRVAQHRALARLRTLYDRRDKGES</sequence>
<feature type="domain" description="RNA polymerase sigma factor 70 region 4 type 2" evidence="8">
    <location>
        <begin position="234"/>
        <end position="286"/>
    </location>
</feature>
<dbReference type="NCBIfam" id="NF007230">
    <property type="entry name" value="PRK09648.1"/>
    <property type="match status" value="1"/>
</dbReference>
<dbReference type="InterPro" id="IPR014284">
    <property type="entry name" value="RNA_pol_sigma-70_dom"/>
</dbReference>
<accession>K6WWH1</accession>
<protein>
    <submittedName>
        <fullName evidence="9">Putative RNA polymerase ECF-type sigma factor</fullName>
    </submittedName>
</protein>
<keyword evidence="4" id="KW-0238">DNA-binding</keyword>
<evidence type="ECO:0000256" key="4">
    <source>
        <dbReference type="ARBA" id="ARBA00023125"/>
    </source>
</evidence>
<evidence type="ECO:0000313" key="10">
    <source>
        <dbReference type="Proteomes" id="UP000008366"/>
    </source>
</evidence>
<dbReference type="InterPro" id="IPR013325">
    <property type="entry name" value="RNA_pol_sigma_r2"/>
</dbReference>
<comment type="caution">
    <text evidence="9">The sequence shown here is derived from an EMBL/GenBank/DDBJ whole genome shotgun (WGS) entry which is preliminary data.</text>
</comment>
<dbReference type="Gene3D" id="1.10.1740.10">
    <property type="match status" value="1"/>
</dbReference>
<proteinExistence type="inferred from homology"/>
<dbReference type="InterPro" id="IPR013249">
    <property type="entry name" value="RNA_pol_sigma70_r4_t2"/>
</dbReference>